<dbReference type="GO" id="GO:0002224">
    <property type="term" value="P:toll-like receptor signaling pathway"/>
    <property type="evidence" value="ECO:0007669"/>
    <property type="project" value="TreeGrafter"/>
</dbReference>
<keyword evidence="5" id="KW-0472">Membrane</keyword>
<accession>A0AAN9VUE5</accession>
<evidence type="ECO:0000313" key="8">
    <source>
        <dbReference type="Proteomes" id="UP001378592"/>
    </source>
</evidence>
<gene>
    <name evidence="7" type="ORF">R5R35_014037</name>
</gene>
<dbReference type="InterPro" id="IPR001611">
    <property type="entry name" value="Leu-rich_rpt"/>
</dbReference>
<evidence type="ECO:0000256" key="2">
    <source>
        <dbReference type="ARBA" id="ARBA00022692"/>
    </source>
</evidence>
<evidence type="ECO:0000256" key="5">
    <source>
        <dbReference type="ARBA" id="ARBA00023136"/>
    </source>
</evidence>
<feature type="chain" id="PRO_5042959586" description="Protein halfway" evidence="6">
    <location>
        <begin position="24"/>
        <end position="458"/>
    </location>
</feature>
<dbReference type="AlphaFoldDB" id="A0AAN9VUE5"/>
<keyword evidence="8" id="KW-1185">Reference proteome</keyword>
<dbReference type="Proteomes" id="UP001378592">
    <property type="component" value="Unassembled WGS sequence"/>
</dbReference>
<dbReference type="GO" id="GO:0038023">
    <property type="term" value="F:signaling receptor activity"/>
    <property type="evidence" value="ECO:0007669"/>
    <property type="project" value="TreeGrafter"/>
</dbReference>
<evidence type="ECO:0000256" key="1">
    <source>
        <dbReference type="ARBA" id="ARBA00004167"/>
    </source>
</evidence>
<proteinExistence type="predicted"/>
<name>A0AAN9VUE5_9ORTH</name>
<comment type="caution">
    <text evidence="7">The sequence shown here is derived from an EMBL/GenBank/DDBJ whole genome shotgun (WGS) entry which is preliminary data.</text>
</comment>
<dbReference type="Gene3D" id="3.80.10.10">
    <property type="entry name" value="Ribonuclease Inhibitor"/>
    <property type="match status" value="2"/>
</dbReference>
<evidence type="ECO:0008006" key="9">
    <source>
        <dbReference type="Google" id="ProtNLM"/>
    </source>
</evidence>
<dbReference type="PROSITE" id="PS51450">
    <property type="entry name" value="LRR"/>
    <property type="match status" value="1"/>
</dbReference>
<feature type="signal peptide" evidence="6">
    <location>
        <begin position="1"/>
        <end position="23"/>
    </location>
</feature>
<dbReference type="PANTHER" id="PTHR24365:SF522">
    <property type="entry name" value="LOW QUALITY PROTEIN: TOLL-LIKE RECEPTOR 13-RELATED"/>
    <property type="match status" value="1"/>
</dbReference>
<reference evidence="7 8" key="1">
    <citation type="submission" date="2024-03" db="EMBL/GenBank/DDBJ databases">
        <title>The genome assembly and annotation of the cricket Gryllus longicercus Weissman &amp; Gray.</title>
        <authorList>
            <person name="Szrajer S."/>
            <person name="Gray D."/>
            <person name="Ylla G."/>
        </authorList>
    </citation>
    <scope>NUCLEOTIDE SEQUENCE [LARGE SCALE GENOMIC DNA]</scope>
    <source>
        <strain evidence="7">DAG 2021-001</strain>
        <tissue evidence="7">Whole body minus gut</tissue>
    </source>
</reference>
<evidence type="ECO:0000313" key="7">
    <source>
        <dbReference type="EMBL" id="KAK7871774.1"/>
    </source>
</evidence>
<keyword evidence="4" id="KW-1133">Transmembrane helix</keyword>
<evidence type="ECO:0000256" key="6">
    <source>
        <dbReference type="SAM" id="SignalP"/>
    </source>
</evidence>
<sequence length="458" mass="52214">MHQGHLTAAFLFILVSSINEVCGLEKCHYGCQETPCSKCGNDSLVYCNVKKFNFKETLGGMKNYTHLHLYNITIENMTLPADMYVKSLTITNGNIKHISFTGKFHEMKCLNLSNNGLNNVTIKNDSMPNLRILDISKNNLSYLPESDVMVDIKHNFTLDISGNNRIDCNNVKELIDKKKKSLEFRNRNITVCSALKDFHWFQSAVTISLSHLEDVLDRQCAETVGRHGCRCIIHRYIPRVNETILIALLVNCSNLQLKSLPSQLPPNTVALDVSNNNITSLEQMKDSSYSSISMFKASNNCISSIAVLEGTSFISNFSILDLRRNNLSSVPTYFLSNSFDRNMYSRVYLGGNKLICDCNTAQSLKIWLMLNKPYIQDYKEVGCRNIQKPVIELEQHEVCVTQRNWTDYIYYIIAGEVTLLIFLVSKVSYDYWVFKTAGYLPWPASKLPKLPCDWVFET</sequence>
<dbReference type="GO" id="GO:0005886">
    <property type="term" value="C:plasma membrane"/>
    <property type="evidence" value="ECO:0007669"/>
    <property type="project" value="TreeGrafter"/>
</dbReference>
<evidence type="ECO:0000256" key="4">
    <source>
        <dbReference type="ARBA" id="ARBA00022989"/>
    </source>
</evidence>
<comment type="subcellular location">
    <subcellularLocation>
        <location evidence="1">Membrane</location>
        <topology evidence="1">Single-pass membrane protein</topology>
    </subcellularLocation>
</comment>
<organism evidence="7 8">
    <name type="scientific">Gryllus longicercus</name>
    <dbReference type="NCBI Taxonomy" id="2509291"/>
    <lineage>
        <taxon>Eukaryota</taxon>
        <taxon>Metazoa</taxon>
        <taxon>Ecdysozoa</taxon>
        <taxon>Arthropoda</taxon>
        <taxon>Hexapoda</taxon>
        <taxon>Insecta</taxon>
        <taxon>Pterygota</taxon>
        <taxon>Neoptera</taxon>
        <taxon>Polyneoptera</taxon>
        <taxon>Orthoptera</taxon>
        <taxon>Ensifera</taxon>
        <taxon>Gryllidea</taxon>
        <taxon>Grylloidea</taxon>
        <taxon>Gryllidae</taxon>
        <taxon>Gryllinae</taxon>
        <taxon>Gryllus</taxon>
    </lineage>
</organism>
<dbReference type="EMBL" id="JAZDUA010000034">
    <property type="protein sequence ID" value="KAK7871774.1"/>
    <property type="molecule type" value="Genomic_DNA"/>
</dbReference>
<evidence type="ECO:0000256" key="3">
    <source>
        <dbReference type="ARBA" id="ARBA00022729"/>
    </source>
</evidence>
<dbReference type="PANTHER" id="PTHR24365">
    <property type="entry name" value="TOLL-LIKE RECEPTOR"/>
    <property type="match status" value="1"/>
</dbReference>
<dbReference type="SUPFAM" id="SSF52058">
    <property type="entry name" value="L domain-like"/>
    <property type="match status" value="1"/>
</dbReference>
<protein>
    <recommendedName>
        <fullName evidence="9">Protein halfway</fullName>
    </recommendedName>
</protein>
<dbReference type="InterPro" id="IPR032675">
    <property type="entry name" value="LRR_dom_sf"/>
</dbReference>
<keyword evidence="3 6" id="KW-0732">Signal</keyword>
<keyword evidence="2" id="KW-0812">Transmembrane</keyword>